<sequence length="88" mass="9563">MLLLIYKEQERSSDPKASLNSLSPNPPFPVQTGIDSFCCCCFPKCQRGHWSHRTLSNTHCVLVGALAVPGLEGLCVRAGINRYTATVG</sequence>
<name>A0A8C5TMY4_9PASS</name>
<reference evidence="1" key="2">
    <citation type="submission" date="2025-09" db="UniProtKB">
        <authorList>
            <consortium name="Ensembl"/>
        </authorList>
    </citation>
    <scope>IDENTIFICATION</scope>
</reference>
<reference evidence="1" key="1">
    <citation type="submission" date="2025-08" db="UniProtKB">
        <authorList>
            <consortium name="Ensembl"/>
        </authorList>
    </citation>
    <scope>IDENTIFICATION</scope>
</reference>
<proteinExistence type="predicted"/>
<dbReference type="AlphaFoldDB" id="A0A8C5TMY4"/>
<evidence type="ECO:0000313" key="2">
    <source>
        <dbReference type="Proteomes" id="UP000694560"/>
    </source>
</evidence>
<organism evidence="1 2">
    <name type="scientific">Malurus cyaneus samueli</name>
    <dbReference type="NCBI Taxonomy" id="2593467"/>
    <lineage>
        <taxon>Eukaryota</taxon>
        <taxon>Metazoa</taxon>
        <taxon>Chordata</taxon>
        <taxon>Craniata</taxon>
        <taxon>Vertebrata</taxon>
        <taxon>Euteleostomi</taxon>
        <taxon>Archelosauria</taxon>
        <taxon>Archosauria</taxon>
        <taxon>Dinosauria</taxon>
        <taxon>Saurischia</taxon>
        <taxon>Theropoda</taxon>
        <taxon>Coelurosauria</taxon>
        <taxon>Aves</taxon>
        <taxon>Neognathae</taxon>
        <taxon>Neoaves</taxon>
        <taxon>Telluraves</taxon>
        <taxon>Australaves</taxon>
        <taxon>Passeriformes</taxon>
        <taxon>Meliphagoidea</taxon>
        <taxon>Maluridae</taxon>
        <taxon>Malurus</taxon>
    </lineage>
</organism>
<dbReference type="Proteomes" id="UP000694560">
    <property type="component" value="Unplaced"/>
</dbReference>
<evidence type="ECO:0000313" key="1">
    <source>
        <dbReference type="Ensembl" id="ENSMCSP00000009085.1"/>
    </source>
</evidence>
<protein>
    <submittedName>
        <fullName evidence="1">Uncharacterized protein</fullName>
    </submittedName>
</protein>
<dbReference type="Ensembl" id="ENSMCST00000009307.1">
    <property type="protein sequence ID" value="ENSMCSP00000009085.1"/>
    <property type="gene ID" value="ENSMCSG00000006457.1"/>
</dbReference>
<keyword evidence="2" id="KW-1185">Reference proteome</keyword>
<accession>A0A8C5TMY4</accession>